<reference evidence="4" key="1">
    <citation type="journal article" date="2020" name="Fungal Divers.">
        <title>Resolving the Mortierellaceae phylogeny through synthesis of multi-gene phylogenetics and phylogenomics.</title>
        <authorList>
            <person name="Vandepol N."/>
            <person name="Liber J."/>
            <person name="Desiro A."/>
            <person name="Na H."/>
            <person name="Kennedy M."/>
            <person name="Barry K."/>
            <person name="Grigoriev I.V."/>
            <person name="Miller A.N."/>
            <person name="O'Donnell K."/>
            <person name="Stajich J.E."/>
            <person name="Bonito G."/>
        </authorList>
    </citation>
    <scope>NUCLEOTIDE SEQUENCE</scope>
    <source>
        <strain evidence="4">NRRL 6426</strain>
    </source>
</reference>
<evidence type="ECO:0000259" key="3">
    <source>
        <dbReference type="Pfam" id="PF07910"/>
    </source>
</evidence>
<organism evidence="4 5">
    <name type="scientific">Linnemannia schmuckeri</name>
    <dbReference type="NCBI Taxonomy" id="64567"/>
    <lineage>
        <taxon>Eukaryota</taxon>
        <taxon>Fungi</taxon>
        <taxon>Fungi incertae sedis</taxon>
        <taxon>Mucoromycota</taxon>
        <taxon>Mortierellomycotina</taxon>
        <taxon>Mortierellomycetes</taxon>
        <taxon>Mortierellales</taxon>
        <taxon>Mortierellaceae</taxon>
        <taxon>Linnemannia</taxon>
    </lineage>
</organism>
<dbReference type="EMBL" id="JAAAUQ010001060">
    <property type="protein sequence ID" value="KAF9143556.1"/>
    <property type="molecule type" value="Genomic_DNA"/>
</dbReference>
<feature type="non-terminal residue" evidence="4">
    <location>
        <position position="525"/>
    </location>
</feature>
<feature type="compositionally biased region" description="Polar residues" evidence="2">
    <location>
        <begin position="97"/>
        <end position="107"/>
    </location>
</feature>
<dbReference type="Proteomes" id="UP000748756">
    <property type="component" value="Unassembled WGS sequence"/>
</dbReference>
<protein>
    <recommendedName>
        <fullName evidence="3">UFSP1/2/DUB catalytic domain-containing protein</fullName>
    </recommendedName>
</protein>
<dbReference type="Pfam" id="PF07910">
    <property type="entry name" value="Peptidase_C78"/>
    <property type="match status" value="1"/>
</dbReference>
<dbReference type="OrthoDB" id="288987at2759"/>
<feature type="region of interest" description="Disordered" evidence="2">
    <location>
        <begin position="401"/>
        <end position="433"/>
    </location>
</feature>
<feature type="compositionally biased region" description="Low complexity" evidence="2">
    <location>
        <begin position="81"/>
        <end position="94"/>
    </location>
</feature>
<dbReference type="InterPro" id="IPR012462">
    <property type="entry name" value="UFSP1/2_DUB_cat"/>
</dbReference>
<dbReference type="Gene3D" id="3.90.70.130">
    <property type="match status" value="1"/>
</dbReference>
<evidence type="ECO:0000313" key="4">
    <source>
        <dbReference type="EMBL" id="KAF9143556.1"/>
    </source>
</evidence>
<comment type="caution">
    <text evidence="4">The sequence shown here is derived from an EMBL/GenBank/DDBJ whole genome shotgun (WGS) entry which is preliminary data.</text>
</comment>
<feature type="compositionally biased region" description="Low complexity" evidence="2">
    <location>
        <begin position="416"/>
        <end position="430"/>
    </location>
</feature>
<dbReference type="GO" id="GO:0019783">
    <property type="term" value="F:ubiquitin-like protein peptidase activity"/>
    <property type="evidence" value="ECO:0007669"/>
    <property type="project" value="TreeGrafter"/>
</dbReference>
<name>A0A9P5RUL5_9FUNG</name>
<feature type="region of interest" description="Disordered" evidence="2">
    <location>
        <begin position="30"/>
        <end position="107"/>
    </location>
</feature>
<feature type="domain" description="UFSP1/2/DUB catalytic" evidence="3">
    <location>
        <begin position="128"/>
        <end position="333"/>
    </location>
</feature>
<evidence type="ECO:0000313" key="5">
    <source>
        <dbReference type="Proteomes" id="UP000748756"/>
    </source>
</evidence>
<sequence length="525" mass="57404">MMVHIRDMMEHMDMHFAEQLQGNRDAKRAYSLDGHPFNKRARTDSTGNPTPHTELAKEGKRTGQTTMDVFLTHSPREFRTPSSGPSSPTQSRLSFVQEPTSPSSTGITGLIDKIRMLLETSLAQGVTQQAYLADPSVMYFQSDKTDRGWGCGYRNIQMLLSYVVGQLDSTAAVSTNSATRTTSNTPTIAELQRQLEYAWTNGFDAQGAVQLNHKVEGTKKWIGTTEAWSVLCSLGVRCSILDFHMPSGPDGTHPAMFAAVYEYFRSPNWSPLSAPLSLQVNNLRQNGHERQGQIIQTAKPPLYMQHQGHSRTIVGIEILKEERGMNLLVFDPGRWLHTAIPTLRRDAISLSHSSGSKAVVVGDKKLDAQYLLKAFRLQVGSGVAKAQYQLLGISGLYSDESDRRGDGGSGGGAAAGGSRHQSSSSSSSSSPTLQLFTRYPSLSVGWTEVEHESSKSVTSTRVPAKRHLNTENPLYFSVSKSFAKEPATPKEQIISKHLSADKKGSELLDKLSASNKAGSTVITTN</sequence>
<accession>A0A9P5RUL5</accession>
<evidence type="ECO:0000256" key="2">
    <source>
        <dbReference type="SAM" id="MobiDB-lite"/>
    </source>
</evidence>
<dbReference type="AlphaFoldDB" id="A0A9P5RUL5"/>
<keyword evidence="5" id="KW-1185">Reference proteome</keyword>
<dbReference type="PANTHER" id="PTHR48153">
    <property type="entry name" value="UFM1-SPECIFIC PROTEASE 2"/>
    <property type="match status" value="1"/>
</dbReference>
<keyword evidence="1" id="KW-0378">Hydrolase</keyword>
<dbReference type="PANTHER" id="PTHR48153:SF4">
    <property type="entry name" value="UBIQUITIN CARBOXYL-TERMINAL HYDROLASE MUG105"/>
    <property type="match status" value="1"/>
</dbReference>
<evidence type="ECO:0000256" key="1">
    <source>
        <dbReference type="ARBA" id="ARBA00022801"/>
    </source>
</evidence>
<proteinExistence type="predicted"/>
<gene>
    <name evidence="4" type="ORF">BG015_000402</name>
</gene>